<organism evidence="1 2">
    <name type="scientific">Persea americana</name>
    <name type="common">Avocado</name>
    <dbReference type="NCBI Taxonomy" id="3435"/>
    <lineage>
        <taxon>Eukaryota</taxon>
        <taxon>Viridiplantae</taxon>
        <taxon>Streptophyta</taxon>
        <taxon>Embryophyta</taxon>
        <taxon>Tracheophyta</taxon>
        <taxon>Spermatophyta</taxon>
        <taxon>Magnoliopsida</taxon>
        <taxon>Magnoliidae</taxon>
        <taxon>Laurales</taxon>
        <taxon>Lauraceae</taxon>
        <taxon>Persea</taxon>
    </lineage>
</organism>
<name>A0ACC2LL02_PERAE</name>
<protein>
    <submittedName>
        <fullName evidence="1">Uncharacterized protein</fullName>
    </submittedName>
</protein>
<evidence type="ECO:0000313" key="1">
    <source>
        <dbReference type="EMBL" id="KAJ8633873.1"/>
    </source>
</evidence>
<keyword evidence="2" id="KW-1185">Reference proteome</keyword>
<dbReference type="EMBL" id="CM056816">
    <property type="protein sequence ID" value="KAJ8633873.1"/>
    <property type="molecule type" value="Genomic_DNA"/>
</dbReference>
<dbReference type="Proteomes" id="UP001234297">
    <property type="component" value="Chromosome 8"/>
</dbReference>
<accession>A0ACC2LL02</accession>
<proteinExistence type="predicted"/>
<gene>
    <name evidence="1" type="ORF">MRB53_027209</name>
</gene>
<reference evidence="1 2" key="1">
    <citation type="journal article" date="2022" name="Hortic Res">
        <title>A haplotype resolved chromosomal level avocado genome allows analysis of novel avocado genes.</title>
        <authorList>
            <person name="Nath O."/>
            <person name="Fletcher S.J."/>
            <person name="Hayward A."/>
            <person name="Shaw L.M."/>
            <person name="Masouleh A.K."/>
            <person name="Furtado A."/>
            <person name="Henry R.J."/>
            <person name="Mitter N."/>
        </authorList>
    </citation>
    <scope>NUCLEOTIDE SEQUENCE [LARGE SCALE GENOMIC DNA]</scope>
    <source>
        <strain evidence="2">cv. Hass</strain>
    </source>
</reference>
<comment type="caution">
    <text evidence="1">The sequence shown here is derived from an EMBL/GenBank/DDBJ whole genome shotgun (WGS) entry which is preliminary data.</text>
</comment>
<evidence type="ECO:0000313" key="2">
    <source>
        <dbReference type="Proteomes" id="UP001234297"/>
    </source>
</evidence>
<sequence length="134" mass="15349">MNVKSLSRNHFSKRVLFLEPLSPGWFPYFYLLSSPGKPPFPSRKTSHNRRKPHFPSNFILSPSFHEKKSSIFRRNPSTFIEKPPNLGLWNRRSSSPEGNVASPLVEEGISSISGGRDRLLGSRFRRISAFSFRS</sequence>